<dbReference type="AlphaFoldDB" id="A0A1I2J1N4"/>
<proteinExistence type="predicted"/>
<dbReference type="RefSeq" id="WP_091548901.1">
    <property type="nucleotide sequence ID" value="NZ_FONY01000040.1"/>
</dbReference>
<accession>A0A1I2J1N4</accession>
<protein>
    <submittedName>
        <fullName evidence="3">Uncharacterized conserved protein, DUF2147 family</fullName>
    </submittedName>
</protein>
<organism evidence="3 4">
    <name type="scientific">Thermoflexibacter ruber</name>
    <dbReference type="NCBI Taxonomy" id="1003"/>
    <lineage>
        <taxon>Bacteria</taxon>
        <taxon>Pseudomonadati</taxon>
        <taxon>Bacteroidota</taxon>
        <taxon>Cytophagia</taxon>
        <taxon>Cytophagales</taxon>
        <taxon>Thermoflexibacteraceae</taxon>
        <taxon>Thermoflexibacter</taxon>
    </lineage>
</organism>
<gene>
    <name evidence="3" type="ORF">SAMN04488541_104027</name>
</gene>
<dbReference type="Proteomes" id="UP000199513">
    <property type="component" value="Unassembled WGS sequence"/>
</dbReference>
<keyword evidence="1" id="KW-0732">Signal</keyword>
<evidence type="ECO:0000259" key="2">
    <source>
        <dbReference type="Pfam" id="PF09917"/>
    </source>
</evidence>
<dbReference type="Gene3D" id="2.40.128.520">
    <property type="match status" value="1"/>
</dbReference>
<feature type="chain" id="PRO_5011447052" evidence="1">
    <location>
        <begin position="21"/>
        <end position="142"/>
    </location>
</feature>
<evidence type="ECO:0000313" key="3">
    <source>
        <dbReference type="EMBL" id="SFF48359.1"/>
    </source>
</evidence>
<dbReference type="PANTHER" id="PTHR36919">
    <property type="entry name" value="BLR1215 PROTEIN"/>
    <property type="match status" value="1"/>
</dbReference>
<dbReference type="OrthoDB" id="9814399at2"/>
<dbReference type="InterPro" id="IPR019223">
    <property type="entry name" value="DUF2147"/>
</dbReference>
<evidence type="ECO:0000256" key="1">
    <source>
        <dbReference type="SAM" id="SignalP"/>
    </source>
</evidence>
<keyword evidence="4" id="KW-1185">Reference proteome</keyword>
<reference evidence="3 4" key="1">
    <citation type="submission" date="2016-10" db="EMBL/GenBank/DDBJ databases">
        <authorList>
            <person name="de Groot N.N."/>
        </authorList>
    </citation>
    <scope>NUCLEOTIDE SEQUENCE [LARGE SCALE GENOMIC DNA]</scope>
    <source>
        <strain>GEY</strain>
        <strain evidence="4">DSM 9560</strain>
    </source>
</reference>
<dbReference type="Pfam" id="PF09917">
    <property type="entry name" value="DUF2147"/>
    <property type="match status" value="1"/>
</dbReference>
<feature type="signal peptide" evidence="1">
    <location>
        <begin position="1"/>
        <end position="20"/>
    </location>
</feature>
<dbReference type="EMBL" id="FONY01000040">
    <property type="protein sequence ID" value="SFF48359.1"/>
    <property type="molecule type" value="Genomic_DNA"/>
</dbReference>
<evidence type="ECO:0000313" key="4">
    <source>
        <dbReference type="Proteomes" id="UP000199513"/>
    </source>
</evidence>
<name>A0A1I2J1N4_9BACT</name>
<sequence>MKKIAIFSFLFLAVCLTTSAQSIVGKWKTIDDETKKPRSIVEIYEQNGKYFGKILEVFYEPDEKPTGICDKCTDDRKGQKIAGLQIIRNLEKKDSEYKNGTILDPKNGKVYDCKLWLENGALKVRGYVAFFFRTQTWYKYEQ</sequence>
<dbReference type="PANTHER" id="PTHR36919:SF3">
    <property type="entry name" value="BLL5882 PROTEIN"/>
    <property type="match status" value="1"/>
</dbReference>
<feature type="domain" description="DUF2147" evidence="2">
    <location>
        <begin position="25"/>
        <end position="138"/>
    </location>
</feature>